<name>A0A1K1LBG3_9BACT</name>
<organism evidence="1 2">
    <name type="scientific">Desulfovibrio piger</name>
    <dbReference type="NCBI Taxonomy" id="901"/>
    <lineage>
        <taxon>Bacteria</taxon>
        <taxon>Pseudomonadati</taxon>
        <taxon>Thermodesulfobacteriota</taxon>
        <taxon>Desulfovibrionia</taxon>
        <taxon>Desulfovibrionales</taxon>
        <taxon>Desulfovibrionaceae</taxon>
        <taxon>Desulfovibrio</taxon>
    </lineage>
</organism>
<keyword evidence="2" id="KW-1185">Reference proteome</keyword>
<dbReference type="Proteomes" id="UP000186323">
    <property type="component" value="Chromosome I"/>
</dbReference>
<accession>A0A1K1LBG3</accession>
<dbReference type="EMBL" id="LT630450">
    <property type="protein sequence ID" value="SFV72041.1"/>
    <property type="molecule type" value="Genomic_DNA"/>
</dbReference>
<evidence type="ECO:0000313" key="2">
    <source>
        <dbReference type="Proteomes" id="UP000186323"/>
    </source>
</evidence>
<gene>
    <name evidence="1" type="ORF">DESPIGER_0139</name>
</gene>
<reference evidence="2" key="1">
    <citation type="submission" date="2016-10" db="EMBL/GenBank/DDBJ databases">
        <authorList>
            <person name="Wegmann U."/>
        </authorList>
    </citation>
    <scope>NUCLEOTIDE SEQUENCE [LARGE SCALE GENOMIC DNA]</scope>
</reference>
<evidence type="ECO:0000313" key="1">
    <source>
        <dbReference type="EMBL" id="SFV72041.1"/>
    </source>
</evidence>
<proteinExistence type="predicted"/>
<sequence>MPEDAPLHHVKDAREDFCNPVAWFAEGTDFACHWRQISFE</sequence>
<dbReference type="AlphaFoldDB" id="A0A1K1LBG3"/>
<protein>
    <submittedName>
        <fullName evidence="1">Uncharacterized protein</fullName>
    </submittedName>
</protein>
<dbReference type="KEGG" id="dpg:DESPIGER_0139"/>